<evidence type="ECO:0000313" key="1">
    <source>
        <dbReference type="EnsemblMetazoa" id="AALFPA23_007392.P9797"/>
    </source>
</evidence>
<sequence length="393" mass="45251">MSNSTPSEVLQLQLEFLQQEQFIKLKAIADLETVELSFARKRYNLLRSQLRVGFDAVDVDEIEFNCLDSDEIVSTIENENTPDAFEYASSINDSVSVTSNAAPTSEQICARQVMSADLPTFTGDPQDWPVFYSQYKHTTAASGYSNSENLVRLQRCVKGQALEYVRSRLLVPELVPKVMETLEMLYGRPSILVNSLINKAREISPPTMDHLETIIDYGMAIQNLYDHLIAMDQQVHLRNPTLLAELESKLPGEMKLEWARYKREHSPSSLQTLYEFMNERVEAACELTHTGIERHTSRFPVDDSCSEDGTRPYWTSSDHNRSCLICRRQNHHVEDCEEFKSYDVSRRWRLLGELKLCRCCLGRHTTRVCRNANECGKDRCKLIHHPLLHQDRN</sequence>
<dbReference type="EnsemblMetazoa" id="AALFPA23_007392.R9796">
    <property type="protein sequence ID" value="AALFPA23_007392.P9796"/>
    <property type="gene ID" value="AALFPA23_007392"/>
</dbReference>
<dbReference type="RefSeq" id="XP_062706645.1">
    <property type="nucleotide sequence ID" value="XM_062850661.1"/>
</dbReference>
<dbReference type="EnsemblMetazoa" id="AALFPA23_007392.R9797">
    <property type="protein sequence ID" value="AALFPA23_007392.P9797"/>
    <property type="gene ID" value="AALFPA23_007392"/>
</dbReference>
<evidence type="ECO:0000313" key="2">
    <source>
        <dbReference type="Proteomes" id="UP000069940"/>
    </source>
</evidence>
<keyword evidence="2" id="KW-1185">Reference proteome</keyword>
<accession>A0ABM1YAN5</accession>
<dbReference type="PANTHER" id="PTHR47331">
    <property type="entry name" value="PHD-TYPE DOMAIN-CONTAINING PROTEIN"/>
    <property type="match status" value="1"/>
</dbReference>
<proteinExistence type="predicted"/>
<reference evidence="1" key="2">
    <citation type="submission" date="2025-05" db="UniProtKB">
        <authorList>
            <consortium name="EnsemblMetazoa"/>
        </authorList>
    </citation>
    <scope>IDENTIFICATION</scope>
    <source>
        <strain evidence="1">Foshan</strain>
    </source>
</reference>
<dbReference type="Proteomes" id="UP000069940">
    <property type="component" value="Unassembled WGS sequence"/>
</dbReference>
<reference evidence="2" key="1">
    <citation type="journal article" date="2015" name="Proc. Natl. Acad. Sci. U.S.A.">
        <title>Genome sequence of the Asian Tiger mosquito, Aedes albopictus, reveals insights into its biology, genetics, and evolution.</title>
        <authorList>
            <person name="Chen X.G."/>
            <person name="Jiang X."/>
            <person name="Gu J."/>
            <person name="Xu M."/>
            <person name="Wu Y."/>
            <person name="Deng Y."/>
            <person name="Zhang C."/>
            <person name="Bonizzoni M."/>
            <person name="Dermauw W."/>
            <person name="Vontas J."/>
            <person name="Armbruster P."/>
            <person name="Huang X."/>
            <person name="Yang Y."/>
            <person name="Zhang H."/>
            <person name="He W."/>
            <person name="Peng H."/>
            <person name="Liu Y."/>
            <person name="Wu K."/>
            <person name="Chen J."/>
            <person name="Lirakis M."/>
            <person name="Topalis P."/>
            <person name="Van Leeuwen T."/>
            <person name="Hall A.B."/>
            <person name="Jiang X."/>
            <person name="Thorpe C."/>
            <person name="Mueller R.L."/>
            <person name="Sun C."/>
            <person name="Waterhouse R.M."/>
            <person name="Yan G."/>
            <person name="Tu Z.J."/>
            <person name="Fang X."/>
            <person name="James A.A."/>
        </authorList>
    </citation>
    <scope>NUCLEOTIDE SEQUENCE [LARGE SCALE GENOMIC DNA]</scope>
    <source>
        <strain evidence="2">Foshan</strain>
    </source>
</reference>
<organism evidence="1 2">
    <name type="scientific">Aedes albopictus</name>
    <name type="common">Asian tiger mosquito</name>
    <name type="synonym">Stegomyia albopicta</name>
    <dbReference type="NCBI Taxonomy" id="7160"/>
    <lineage>
        <taxon>Eukaryota</taxon>
        <taxon>Metazoa</taxon>
        <taxon>Ecdysozoa</taxon>
        <taxon>Arthropoda</taxon>
        <taxon>Hexapoda</taxon>
        <taxon>Insecta</taxon>
        <taxon>Pterygota</taxon>
        <taxon>Neoptera</taxon>
        <taxon>Endopterygota</taxon>
        <taxon>Diptera</taxon>
        <taxon>Nematocera</taxon>
        <taxon>Culicoidea</taxon>
        <taxon>Culicidae</taxon>
        <taxon>Culicinae</taxon>
        <taxon>Aedini</taxon>
        <taxon>Aedes</taxon>
        <taxon>Stegomyia</taxon>
    </lineage>
</organism>
<dbReference type="RefSeq" id="XP_062706650.1">
    <property type="nucleotide sequence ID" value="XM_062850666.1"/>
</dbReference>
<dbReference type="Pfam" id="PF03564">
    <property type="entry name" value="DUF1759"/>
    <property type="match status" value="1"/>
</dbReference>
<dbReference type="GeneID" id="134287778"/>
<protein>
    <submittedName>
        <fullName evidence="1">Uncharacterized protein</fullName>
    </submittedName>
</protein>
<dbReference type="PANTHER" id="PTHR47331:SF1">
    <property type="entry name" value="GAG-LIKE PROTEIN"/>
    <property type="match status" value="1"/>
</dbReference>
<name>A0ABM1YAN5_AEDAL</name>
<dbReference type="InterPro" id="IPR005312">
    <property type="entry name" value="DUF1759"/>
</dbReference>